<reference evidence="3" key="1">
    <citation type="submission" date="2021-01" db="EMBL/GenBank/DDBJ databases">
        <authorList>
            <person name="Corre E."/>
            <person name="Pelletier E."/>
            <person name="Niang G."/>
            <person name="Scheremetjew M."/>
            <person name="Finn R."/>
            <person name="Kale V."/>
            <person name="Holt S."/>
            <person name="Cochrane G."/>
            <person name="Meng A."/>
            <person name="Brown T."/>
            <person name="Cohen L."/>
        </authorList>
    </citation>
    <scope>NUCLEOTIDE SEQUENCE</scope>
    <source>
        <strain evidence="3">CCMP645</strain>
    </source>
</reference>
<evidence type="ECO:0000259" key="2">
    <source>
        <dbReference type="PROSITE" id="PS50925"/>
    </source>
</evidence>
<organism evidence="3">
    <name type="scientific">Chrysotila carterae</name>
    <name type="common">Marine alga</name>
    <name type="synonym">Syracosphaera carterae</name>
    <dbReference type="NCBI Taxonomy" id="13221"/>
    <lineage>
        <taxon>Eukaryota</taxon>
        <taxon>Haptista</taxon>
        <taxon>Haptophyta</taxon>
        <taxon>Prymnesiophyceae</taxon>
        <taxon>Isochrysidales</taxon>
        <taxon>Isochrysidaceae</taxon>
        <taxon>Chrysotila</taxon>
    </lineage>
</organism>
<dbReference type="EMBL" id="HBIZ01061814">
    <property type="protein sequence ID" value="CAE0785596.1"/>
    <property type="molecule type" value="Transcribed_RNA"/>
</dbReference>
<dbReference type="Gene3D" id="3.30.70.100">
    <property type="match status" value="1"/>
</dbReference>
<dbReference type="GO" id="GO:0009882">
    <property type="term" value="F:blue light photoreceptor activity"/>
    <property type="evidence" value="ECO:0007669"/>
    <property type="project" value="InterPro"/>
</dbReference>
<dbReference type="PROSITE" id="PS50925">
    <property type="entry name" value="BLUF"/>
    <property type="match status" value="1"/>
</dbReference>
<dbReference type="AlphaFoldDB" id="A0A7S4C397"/>
<evidence type="ECO:0000313" key="3">
    <source>
        <dbReference type="EMBL" id="CAE0785596.1"/>
    </source>
</evidence>
<dbReference type="InterPro" id="IPR036046">
    <property type="entry name" value="Acylphosphatase-like_dom_sf"/>
</dbReference>
<dbReference type="Pfam" id="PF04940">
    <property type="entry name" value="BLUF"/>
    <property type="match status" value="1"/>
</dbReference>
<protein>
    <recommendedName>
        <fullName evidence="2">BLUF domain-containing protein</fullName>
    </recommendedName>
</protein>
<sequence length="304" mass="34044">MASEASFKDDHLHTIAYTSIVKRKDTLPAIFAASNKNNPSNAISGILWYEDATGRIVQVLEGPREKLQALMKKLYADSRHFQMDVMYNRPLARRCYASFGMLYGVEAAIADADAALQQALQKADEMVANASDKAERVMYDVKNQSSKCRAAVLETQRRVNYLQEALRVLNDERDYAQQRLQRTLLFQISKRRLIEREVASARMQIAIRNEELFEAGVNQTRALELLTRQLEKQAKLEASAAKLVCDAQRAADAVRSAAHTASEAALSRAKRKASQKALSMAHSADSSLATLAEIDEETRPPRQQ</sequence>
<dbReference type="InterPro" id="IPR007024">
    <property type="entry name" value="BLUF_domain"/>
</dbReference>
<gene>
    <name evidence="3" type="ORF">PCAR00345_LOCUS38304</name>
</gene>
<feature type="domain" description="BLUF" evidence="2">
    <location>
        <begin position="9"/>
        <end position="102"/>
    </location>
</feature>
<evidence type="ECO:0000256" key="1">
    <source>
        <dbReference type="SAM" id="MobiDB-lite"/>
    </source>
</evidence>
<name>A0A7S4C397_CHRCT</name>
<proteinExistence type="predicted"/>
<dbReference type="SUPFAM" id="SSF54975">
    <property type="entry name" value="Acylphosphatase/BLUF domain-like"/>
    <property type="match status" value="1"/>
</dbReference>
<accession>A0A7S4C397</accession>
<feature type="region of interest" description="Disordered" evidence="1">
    <location>
        <begin position="274"/>
        <end position="304"/>
    </location>
</feature>
<dbReference type="GO" id="GO:0071949">
    <property type="term" value="F:FAD binding"/>
    <property type="evidence" value="ECO:0007669"/>
    <property type="project" value="InterPro"/>
</dbReference>
<dbReference type="SMART" id="SM01034">
    <property type="entry name" value="BLUF"/>
    <property type="match status" value="1"/>
</dbReference>